<reference evidence="1 2" key="1">
    <citation type="submission" date="2024-02" db="EMBL/GenBank/DDBJ databases">
        <authorList>
            <person name="Vignale AGUSTIN F."/>
            <person name="Sosa J E."/>
            <person name="Modenutti C."/>
        </authorList>
    </citation>
    <scope>NUCLEOTIDE SEQUENCE [LARGE SCALE GENOMIC DNA]</scope>
</reference>
<proteinExistence type="predicted"/>
<dbReference type="EMBL" id="CAUOFW020002576">
    <property type="protein sequence ID" value="CAK9154726.1"/>
    <property type="molecule type" value="Genomic_DNA"/>
</dbReference>
<evidence type="ECO:0000313" key="1">
    <source>
        <dbReference type="EMBL" id="CAK9154726.1"/>
    </source>
</evidence>
<dbReference type="InterPro" id="IPR044840">
    <property type="entry name" value="Nup188"/>
</dbReference>
<dbReference type="PANTHER" id="PTHR31431:SF1">
    <property type="entry name" value="NUCLEOPORIN NUP188"/>
    <property type="match status" value="1"/>
</dbReference>
<organism evidence="1 2">
    <name type="scientific">Ilex paraguariensis</name>
    <name type="common">yerba mate</name>
    <dbReference type="NCBI Taxonomy" id="185542"/>
    <lineage>
        <taxon>Eukaryota</taxon>
        <taxon>Viridiplantae</taxon>
        <taxon>Streptophyta</taxon>
        <taxon>Embryophyta</taxon>
        <taxon>Tracheophyta</taxon>
        <taxon>Spermatophyta</taxon>
        <taxon>Magnoliopsida</taxon>
        <taxon>eudicotyledons</taxon>
        <taxon>Gunneridae</taxon>
        <taxon>Pentapetalae</taxon>
        <taxon>asterids</taxon>
        <taxon>campanulids</taxon>
        <taxon>Aquifoliales</taxon>
        <taxon>Aquifoliaceae</taxon>
        <taxon>Ilex</taxon>
    </lineage>
</organism>
<dbReference type="Proteomes" id="UP001642360">
    <property type="component" value="Unassembled WGS sequence"/>
</dbReference>
<comment type="caution">
    <text evidence="1">The sequence shown here is derived from an EMBL/GenBank/DDBJ whole genome shotgun (WGS) entry which is preliminary data.</text>
</comment>
<gene>
    <name evidence="1" type="ORF">ILEXP_LOCUS23078</name>
</gene>
<sequence length="554" mass="61332">MQSIEKKGTVDGKIPEHLILSSIDHTCQCLHATIELLAPVPHASEDILDFLAAQAELLLHLIISLYKRLSLPASVHIWKTSGYGLKVLSGFRPGVVGGRTTIRVLLVLLLLSVELIRLNSGSDEVTQMESVEVVAEATNASLGLLPILCNCIEPADNCTLSLTTIDLILKNLLLGSLSCTNISSCSILFRCFKIRIHMPSVPVILKFLLTLAQSREGAEMLLYAGFFASLRVLFDGVSDDRSLSVIQSERSLSNSSEKIEKSRCIWGLGLAVVTAMIHSLRGSSSGTGVVDHVMAYFFLEKSDVIYYYLNAPDFPSDDHDKKRAGAPKRPTSLNALKETEHTLFLICVLAKQRNSWIKVMKEKNSQLRERSIHLLAFISRGVQHLGESPNRITPMLCHPILKEEFEWYKKPSFIESRNGWFALSAFGCRLNPNKFSALSSQTTALVIKNQATGEDAAKRAEAVGFVDLAHFPEPPMPNILHGLQDQGIVMVTELCEANKFRQVSTEKLGVCILPLQITVMALYLEFCVSQICGIRPVLGRVEDFSKELEKFLRG</sequence>
<name>A0ABC8SBZ8_9AQUA</name>
<dbReference type="AlphaFoldDB" id="A0ABC8SBZ8"/>
<evidence type="ECO:0000313" key="2">
    <source>
        <dbReference type="Proteomes" id="UP001642360"/>
    </source>
</evidence>
<keyword evidence="2" id="KW-1185">Reference proteome</keyword>
<accession>A0ABC8SBZ8</accession>
<protein>
    <submittedName>
        <fullName evidence="1">Uncharacterized protein</fullName>
    </submittedName>
</protein>
<dbReference type="PANTHER" id="PTHR31431">
    <property type="entry name" value="NUCLEOPORIN NUP188 HOMOLOG"/>
    <property type="match status" value="1"/>
</dbReference>